<feature type="region of interest" description="Disordered" evidence="1">
    <location>
        <begin position="51"/>
        <end position="91"/>
    </location>
</feature>
<feature type="signal peptide" evidence="2">
    <location>
        <begin position="1"/>
        <end position="28"/>
    </location>
</feature>
<comment type="caution">
    <text evidence="3">The sequence shown here is derived from an EMBL/GenBank/DDBJ whole genome shotgun (WGS) entry which is preliminary data.</text>
</comment>
<dbReference type="RefSeq" id="WP_404630946.1">
    <property type="nucleotide sequence ID" value="NZ_JADIKM010000001.1"/>
</dbReference>
<proteinExistence type="predicted"/>
<organism evidence="3 4">
    <name type="scientific">Dyella ginsengisoli</name>
    <dbReference type="NCBI Taxonomy" id="363848"/>
    <lineage>
        <taxon>Bacteria</taxon>
        <taxon>Pseudomonadati</taxon>
        <taxon>Pseudomonadota</taxon>
        <taxon>Gammaproteobacteria</taxon>
        <taxon>Lysobacterales</taxon>
        <taxon>Rhodanobacteraceae</taxon>
        <taxon>Dyella</taxon>
    </lineage>
</organism>
<dbReference type="Proteomes" id="UP001620460">
    <property type="component" value="Unassembled WGS sequence"/>
</dbReference>
<reference evidence="3 4" key="1">
    <citation type="submission" date="2020-10" db="EMBL/GenBank/DDBJ databases">
        <title>Phylogeny of dyella-like bacteria.</title>
        <authorList>
            <person name="Fu J."/>
        </authorList>
    </citation>
    <scope>NUCLEOTIDE SEQUENCE [LARGE SCALE GENOMIC DNA]</scope>
    <source>
        <strain evidence="3 4">Gsoil3046</strain>
    </source>
</reference>
<protein>
    <submittedName>
        <fullName evidence="3">Uncharacterized protein</fullName>
    </submittedName>
</protein>
<accession>A0ABW8JT92</accession>
<evidence type="ECO:0000313" key="4">
    <source>
        <dbReference type="Proteomes" id="UP001620460"/>
    </source>
</evidence>
<dbReference type="EMBL" id="JADIKM010000001">
    <property type="protein sequence ID" value="MFK2903475.1"/>
    <property type="molecule type" value="Genomic_DNA"/>
</dbReference>
<evidence type="ECO:0000313" key="3">
    <source>
        <dbReference type="EMBL" id="MFK2903475.1"/>
    </source>
</evidence>
<gene>
    <name evidence="3" type="ORF">ISP17_05850</name>
</gene>
<keyword evidence="2" id="KW-0732">Signal</keyword>
<name>A0ABW8JT92_9GAMM</name>
<evidence type="ECO:0000256" key="2">
    <source>
        <dbReference type="SAM" id="SignalP"/>
    </source>
</evidence>
<evidence type="ECO:0000256" key="1">
    <source>
        <dbReference type="SAM" id="MobiDB-lite"/>
    </source>
</evidence>
<feature type="chain" id="PRO_5045891992" evidence="2">
    <location>
        <begin position="29"/>
        <end position="535"/>
    </location>
</feature>
<sequence>MTLLKPNLLGLGTALCALAGMTCLNAHAATATTSGAEVTASVQHDTLHSLRGVMPRPDDFSKSGQQHPARPLPWLDGPGTPNDGAVQNTSTGSFAPAVGAGFDGVGQGFSGPQGTFTVNSAPPDTNGAVGATQYVQIVNSAFAVFDKTTKSVTYGPVATNTLWTGFGGPCEADNDGDATVVYDKAAGRWVISQFAVTAAPYYECVAVSATSDATGAYYRYAFPYGSVFPDYPKMGVWPDAYYETFNMFSGNTFSGAKLCAYDRNAMLSGAAATQQCFQLSTSYGGVLPADLDGSTAPPAGSPNYLMNFTSNTLNLWRFHVDWANSANTTLTGPIAIPVASFSAACGGGTCVPQYGSRQKLDSLADRLMFRLAYRNFGDHESLVVSHSVQVGTSRKNPYTGVRWYEVRNPATTPVVYQQSTFSPDTTYRWLGSVAMDKVGNMALGYSASSSSIHPAVRYTGRLATDPLNSMEAETSVIEGLGSQSGNNLSRWGDYSAMTVDPTDDCTFWYTTEYLKTTGSFNWNTRIASFKFGTCQ</sequence>
<keyword evidence="4" id="KW-1185">Reference proteome</keyword>